<evidence type="ECO:0000313" key="2">
    <source>
        <dbReference type="EMBL" id="RXN17475.1"/>
    </source>
</evidence>
<accession>A0A498MJI2</accession>
<dbReference type="STRING" id="84645.A0A498MJI2"/>
<protein>
    <submittedName>
        <fullName evidence="2">Craniofacial development 2-like protein</fullName>
    </submittedName>
</protein>
<evidence type="ECO:0000256" key="1">
    <source>
        <dbReference type="SAM" id="MobiDB-lite"/>
    </source>
</evidence>
<organism evidence="2 3">
    <name type="scientific">Labeo rohita</name>
    <name type="common">Indian major carp</name>
    <name type="synonym">Cyprinus rohita</name>
    <dbReference type="NCBI Taxonomy" id="84645"/>
    <lineage>
        <taxon>Eukaryota</taxon>
        <taxon>Metazoa</taxon>
        <taxon>Chordata</taxon>
        <taxon>Craniata</taxon>
        <taxon>Vertebrata</taxon>
        <taxon>Euteleostomi</taxon>
        <taxon>Actinopterygii</taxon>
        <taxon>Neopterygii</taxon>
        <taxon>Teleostei</taxon>
        <taxon>Ostariophysi</taxon>
        <taxon>Cypriniformes</taxon>
        <taxon>Cyprinidae</taxon>
        <taxon>Labeoninae</taxon>
        <taxon>Labeonini</taxon>
        <taxon>Labeo</taxon>
    </lineage>
</organism>
<dbReference type="AlphaFoldDB" id="A0A498MJI2"/>
<comment type="caution">
    <text evidence="2">The sequence shown here is derived from an EMBL/GenBank/DDBJ whole genome shotgun (WGS) entry which is preliminary data.</text>
</comment>
<sequence>MPCQLPGKRSSGHKKSLKETWISDCTWALIAERKLLHQRRFSPSDGEDAYQEYIKMDKAVKSSAQRDKREWLDRQAEEAEEPASRNDIHTVYQITKKICGAVKTGSGSVKAKDGMLLSRGEDKLARWTEHFKEVLKTGTSMPCHCGKPTSGTSH</sequence>
<name>A0A498MJI2_LABRO</name>
<proteinExistence type="predicted"/>
<dbReference type="Proteomes" id="UP000290572">
    <property type="component" value="Unassembled WGS sequence"/>
</dbReference>
<dbReference type="EMBL" id="QBIY01012744">
    <property type="protein sequence ID" value="RXN17475.1"/>
    <property type="molecule type" value="Genomic_DNA"/>
</dbReference>
<gene>
    <name evidence="2" type="ORF">ROHU_026876</name>
</gene>
<feature type="region of interest" description="Disordered" evidence="1">
    <location>
        <begin position="64"/>
        <end position="84"/>
    </location>
</feature>
<keyword evidence="3" id="KW-1185">Reference proteome</keyword>
<reference evidence="2 3" key="1">
    <citation type="submission" date="2018-03" db="EMBL/GenBank/DDBJ databases">
        <title>Draft genome sequence of Rohu Carp (Labeo rohita).</title>
        <authorList>
            <person name="Das P."/>
            <person name="Kushwaha B."/>
            <person name="Joshi C.G."/>
            <person name="Kumar D."/>
            <person name="Nagpure N.S."/>
            <person name="Sahoo L."/>
            <person name="Das S.P."/>
            <person name="Bit A."/>
            <person name="Patnaik S."/>
            <person name="Meher P.K."/>
            <person name="Jayasankar P."/>
            <person name="Koringa P.G."/>
            <person name="Patel N.V."/>
            <person name="Hinsu A.T."/>
            <person name="Kumar R."/>
            <person name="Pandey M."/>
            <person name="Agarwal S."/>
            <person name="Srivastava S."/>
            <person name="Singh M."/>
            <person name="Iquebal M.A."/>
            <person name="Jaiswal S."/>
            <person name="Angadi U.B."/>
            <person name="Kumar N."/>
            <person name="Raza M."/>
            <person name="Shah T.M."/>
            <person name="Rai A."/>
            <person name="Jena J.K."/>
        </authorList>
    </citation>
    <scope>NUCLEOTIDE SEQUENCE [LARGE SCALE GENOMIC DNA]</scope>
    <source>
        <strain evidence="2">DASCIFA01</strain>
        <tissue evidence="2">Testis</tissue>
    </source>
</reference>
<evidence type="ECO:0000313" key="3">
    <source>
        <dbReference type="Proteomes" id="UP000290572"/>
    </source>
</evidence>